<name>A0A1A9Z4H8_GLOPL</name>
<accession>A0A1A9Z4H8</accession>
<sequence>MAVYAIRQVPPHKYPFAFSACVIALVSGLLGEPRGPVCPLNRVKKFFTSLMDCAPLALMNIEIFLEAKPIFAAAHAYSIIPLGIDIMASQFGDNFDATMSTIVQFLNHFLNVGSLSAISILEKNCIYPFIALSYLMAQLSLTYGCATGARNEQMYMIFVALFLFACTKIVDDKDYLGKEYCKVY</sequence>
<evidence type="ECO:0000313" key="2">
    <source>
        <dbReference type="Proteomes" id="UP000092445"/>
    </source>
</evidence>
<organism evidence="1 2">
    <name type="scientific">Glossina pallidipes</name>
    <name type="common">Tsetse fly</name>
    <dbReference type="NCBI Taxonomy" id="7398"/>
    <lineage>
        <taxon>Eukaryota</taxon>
        <taxon>Metazoa</taxon>
        <taxon>Ecdysozoa</taxon>
        <taxon>Arthropoda</taxon>
        <taxon>Hexapoda</taxon>
        <taxon>Insecta</taxon>
        <taxon>Pterygota</taxon>
        <taxon>Neoptera</taxon>
        <taxon>Endopterygota</taxon>
        <taxon>Diptera</taxon>
        <taxon>Brachycera</taxon>
        <taxon>Muscomorpha</taxon>
        <taxon>Hippoboscoidea</taxon>
        <taxon>Glossinidae</taxon>
        <taxon>Glossina</taxon>
    </lineage>
</organism>
<dbReference type="EnsemblMetazoa" id="GPAI003657-RA">
    <property type="protein sequence ID" value="GPAI003657-PA"/>
    <property type="gene ID" value="GPAI003657"/>
</dbReference>
<reference evidence="2" key="1">
    <citation type="submission" date="2014-03" db="EMBL/GenBank/DDBJ databases">
        <authorList>
            <person name="Aksoy S."/>
            <person name="Warren W."/>
            <person name="Wilson R.K."/>
        </authorList>
    </citation>
    <scope>NUCLEOTIDE SEQUENCE [LARGE SCALE GENOMIC DNA]</scope>
    <source>
        <strain evidence="2">IAEA</strain>
    </source>
</reference>
<dbReference type="Proteomes" id="UP000092445">
    <property type="component" value="Unassembled WGS sequence"/>
</dbReference>
<dbReference type="Pfam" id="PF16039">
    <property type="entry name" value="DUF4791"/>
    <property type="match status" value="1"/>
</dbReference>
<reference evidence="1" key="2">
    <citation type="submission" date="2020-05" db="UniProtKB">
        <authorList>
            <consortium name="EnsemblMetazoa"/>
        </authorList>
    </citation>
    <scope>IDENTIFICATION</scope>
    <source>
        <strain evidence="1">IAEA</strain>
    </source>
</reference>
<dbReference type="AlphaFoldDB" id="A0A1A9Z4H8"/>
<dbReference type="InterPro" id="IPR032007">
    <property type="entry name" value="DUF4791"/>
</dbReference>
<keyword evidence="2" id="KW-1185">Reference proteome</keyword>
<evidence type="ECO:0000313" key="1">
    <source>
        <dbReference type="EnsemblMetazoa" id="GPAI003657-PA"/>
    </source>
</evidence>
<dbReference type="VEuPathDB" id="VectorBase:GPAI003657"/>
<protein>
    <submittedName>
        <fullName evidence="1">Uncharacterized protein</fullName>
    </submittedName>
</protein>
<proteinExistence type="predicted"/>